<dbReference type="GO" id="GO:0061630">
    <property type="term" value="F:ubiquitin protein ligase activity"/>
    <property type="evidence" value="ECO:0007669"/>
    <property type="project" value="UniProtKB-EC"/>
</dbReference>
<dbReference type="EC" id="2.3.2.27" evidence="1"/>
<keyword evidence="3" id="KW-1185">Reference proteome</keyword>
<dbReference type="Gene3D" id="3.90.1150.220">
    <property type="match status" value="1"/>
</dbReference>
<keyword evidence="1" id="KW-0234">DNA repair</keyword>
<dbReference type="GO" id="GO:0000724">
    <property type="term" value="P:double-strand break repair via homologous recombination"/>
    <property type="evidence" value="ECO:0007669"/>
    <property type="project" value="TreeGrafter"/>
</dbReference>
<dbReference type="AlphaFoldDB" id="A0AAD7U6I4"/>
<keyword evidence="1" id="KW-0833">Ubl conjugation pathway</keyword>
<dbReference type="InterPro" id="IPR011513">
    <property type="entry name" value="Nse1"/>
</dbReference>
<name>A0AAD7U6I4_9STRA</name>
<dbReference type="Proteomes" id="UP001230188">
    <property type="component" value="Unassembled WGS sequence"/>
</dbReference>
<proteinExistence type="inferred from homology"/>
<comment type="subunit">
    <text evidence="1">Component of the Smc5-Smc6 complex.</text>
</comment>
<comment type="subcellular location">
    <subcellularLocation>
        <location evidence="1">Nucleus</location>
    </subcellularLocation>
</comment>
<dbReference type="GO" id="GO:0030915">
    <property type="term" value="C:Smc5-Smc6 complex"/>
    <property type="evidence" value="ECO:0007669"/>
    <property type="project" value="UniProtKB-UniRule"/>
</dbReference>
<dbReference type="PANTHER" id="PTHR20973:SF0">
    <property type="entry name" value="NON-STRUCTURAL MAINTENANCE OF CHROMOSOMES ELEMENT 1 HOMOLOG"/>
    <property type="match status" value="1"/>
</dbReference>
<evidence type="ECO:0000256" key="1">
    <source>
        <dbReference type="RuleBase" id="RU368018"/>
    </source>
</evidence>
<keyword evidence="1" id="KW-0862">Zinc</keyword>
<sequence length="189" mass="21382">MAVGLQSFLQLMAQRKVMSENEAIDYLESISTYIAPGMASDPDAVIKQINRRLKCMDLEIRGYRVDNQDKVFALVNLVSDEVAKHEGAQLDDLHLDIFKKILFHLSEASDNAIPARDLEGYKGKLTAPKFKEFLQALCDAHWLAKEEEEDDDDDDDDNGLVTYGPRSYLELTDNLRAVNVDTPQIIHLI</sequence>
<comment type="similarity">
    <text evidence="1">Belongs to the NSE1 family.</text>
</comment>
<evidence type="ECO:0000313" key="2">
    <source>
        <dbReference type="EMBL" id="KAJ8599192.1"/>
    </source>
</evidence>
<keyword evidence="1" id="KW-0233">DNA recombination</keyword>
<organism evidence="2 3">
    <name type="scientific">Chrysophaeum taylorii</name>
    <dbReference type="NCBI Taxonomy" id="2483200"/>
    <lineage>
        <taxon>Eukaryota</taxon>
        <taxon>Sar</taxon>
        <taxon>Stramenopiles</taxon>
        <taxon>Ochrophyta</taxon>
        <taxon>Pelagophyceae</taxon>
        <taxon>Pelagomonadales</taxon>
        <taxon>Pelagomonadaceae</taxon>
        <taxon>Chrysophaeum</taxon>
    </lineage>
</organism>
<keyword evidence="1" id="KW-0479">Metal-binding</keyword>
<comment type="catalytic activity">
    <reaction evidence="1">
        <text>S-ubiquitinyl-[E2 ubiquitin-conjugating enzyme]-L-cysteine + [acceptor protein]-L-lysine = [E2 ubiquitin-conjugating enzyme]-L-cysteine + N(6)-ubiquitinyl-[acceptor protein]-L-lysine.</text>
        <dbReference type="EC" id="2.3.2.27"/>
    </reaction>
</comment>
<reference evidence="2" key="1">
    <citation type="submission" date="2023-01" db="EMBL/GenBank/DDBJ databases">
        <title>Metagenome sequencing of chrysophaentin producing Chrysophaeum taylorii.</title>
        <authorList>
            <person name="Davison J."/>
            <person name="Bewley C."/>
        </authorList>
    </citation>
    <scope>NUCLEOTIDE SEQUENCE</scope>
    <source>
        <strain evidence="2">NIES-1699</strain>
    </source>
</reference>
<keyword evidence="1" id="KW-0539">Nucleus</keyword>
<keyword evidence="1" id="KW-0227">DNA damage</keyword>
<dbReference type="GO" id="GO:0005634">
    <property type="term" value="C:nucleus"/>
    <property type="evidence" value="ECO:0007669"/>
    <property type="project" value="UniProtKB-SubCell"/>
</dbReference>
<keyword evidence="1" id="KW-0808">Transferase</keyword>
<keyword evidence="1" id="KW-0863">Zinc-finger</keyword>
<dbReference type="EMBL" id="JAQMWT010000581">
    <property type="protein sequence ID" value="KAJ8599192.1"/>
    <property type="molecule type" value="Genomic_DNA"/>
</dbReference>
<dbReference type="GO" id="GO:0008270">
    <property type="term" value="F:zinc ion binding"/>
    <property type="evidence" value="ECO:0007669"/>
    <property type="project" value="UniProtKB-KW"/>
</dbReference>
<comment type="caution">
    <text evidence="2">The sequence shown here is derived from an EMBL/GenBank/DDBJ whole genome shotgun (WGS) entry which is preliminary data.</text>
</comment>
<evidence type="ECO:0000313" key="3">
    <source>
        <dbReference type="Proteomes" id="UP001230188"/>
    </source>
</evidence>
<protein>
    <recommendedName>
        <fullName evidence="1">Non-structural maintenance of chromosomes element 1 homolog</fullName>
        <ecNumber evidence="1">2.3.2.27</ecNumber>
    </recommendedName>
</protein>
<gene>
    <name evidence="2" type="ORF">CTAYLR_007520</name>
</gene>
<dbReference type="Pfam" id="PF07574">
    <property type="entry name" value="SMC_Nse1"/>
    <property type="match status" value="1"/>
</dbReference>
<dbReference type="PANTHER" id="PTHR20973">
    <property type="entry name" value="NON-SMC ELEMENT 1-RELATED"/>
    <property type="match status" value="1"/>
</dbReference>
<accession>A0AAD7U6I4</accession>